<dbReference type="EMBL" id="KB456271">
    <property type="protein sequence ID" value="EMF08321.1"/>
    <property type="molecule type" value="Genomic_DNA"/>
</dbReference>
<dbReference type="Proteomes" id="UP000016931">
    <property type="component" value="Unassembled WGS sequence"/>
</dbReference>
<dbReference type="AlphaFoldDB" id="M3CXC8"/>
<proteinExistence type="inferred from homology"/>
<evidence type="ECO:0000256" key="2">
    <source>
        <dbReference type="ARBA" id="ARBA00023016"/>
    </source>
</evidence>
<keyword evidence="2" id="KW-0346">Stress response</keyword>
<evidence type="ECO:0000313" key="8">
    <source>
        <dbReference type="Proteomes" id="UP000016931"/>
    </source>
</evidence>
<dbReference type="InterPro" id="IPR029062">
    <property type="entry name" value="Class_I_gatase-like"/>
</dbReference>
<dbReference type="InterPro" id="IPR050325">
    <property type="entry name" value="Prot/Nucl_acid_deglycase"/>
</dbReference>
<dbReference type="GeneID" id="27904325"/>
<evidence type="ECO:0000256" key="1">
    <source>
        <dbReference type="ARBA" id="ARBA00013134"/>
    </source>
</evidence>
<dbReference type="GO" id="GO:0005737">
    <property type="term" value="C:cytoplasm"/>
    <property type="evidence" value="ECO:0007669"/>
    <property type="project" value="TreeGrafter"/>
</dbReference>
<dbReference type="PANTHER" id="PTHR48094:SF11">
    <property type="entry name" value="GLUTATHIONE-INDEPENDENT GLYOXALASE HSP31-RELATED"/>
    <property type="match status" value="1"/>
</dbReference>
<dbReference type="HOGENOM" id="CLU_070319_2_0_1"/>
<dbReference type="RefSeq" id="XP_016756442.1">
    <property type="nucleotide sequence ID" value="XM_016907188.1"/>
</dbReference>
<sequence>MAPRVLFVLTSHDKMGNTGKPTGWYLPEFAHPYYKLEGKAEIVIASPNGGAAPLDPSSVEATKEDAESVKFLKEKEALWTNTQKLSDFVGKADSFDAIFYVGGHGPMFDLATDATSHQIIQEFYESGKVVSAVCHGPAALVNAKLSDGSYLVAGQEVTGFTNTEEDQVQLSSVMPFMLETELGARGGKYVKSSEPWAPKVVASGKGGKLITGQNPASAGPIGEAILAAIQ</sequence>
<dbReference type="PANTHER" id="PTHR48094">
    <property type="entry name" value="PROTEIN/NUCLEIC ACID DEGLYCASE DJ-1-RELATED"/>
    <property type="match status" value="1"/>
</dbReference>
<dbReference type="OrthoDB" id="543156at2759"/>
<dbReference type="SUPFAM" id="SSF52317">
    <property type="entry name" value="Class I glutamine amidotransferase-like"/>
    <property type="match status" value="1"/>
</dbReference>
<reference evidence="7 8" key="1">
    <citation type="journal article" date="2012" name="PLoS Pathog.">
        <title>Diverse lifestyles and strategies of plant pathogenesis encoded in the genomes of eighteen Dothideomycetes fungi.</title>
        <authorList>
            <person name="Ohm R.A."/>
            <person name="Feau N."/>
            <person name="Henrissat B."/>
            <person name="Schoch C.L."/>
            <person name="Horwitz B.A."/>
            <person name="Barry K.W."/>
            <person name="Condon B.J."/>
            <person name="Copeland A.C."/>
            <person name="Dhillon B."/>
            <person name="Glaser F."/>
            <person name="Hesse C.N."/>
            <person name="Kosti I."/>
            <person name="LaButti K."/>
            <person name="Lindquist E.A."/>
            <person name="Lucas S."/>
            <person name="Salamov A.A."/>
            <person name="Bradshaw R.E."/>
            <person name="Ciuffetti L."/>
            <person name="Hamelin R.C."/>
            <person name="Kema G.H.J."/>
            <person name="Lawrence C."/>
            <person name="Scott J.A."/>
            <person name="Spatafora J.W."/>
            <person name="Turgeon B.G."/>
            <person name="de Wit P.J.G.M."/>
            <person name="Zhong S."/>
            <person name="Goodwin S.B."/>
            <person name="Grigoriev I.V."/>
        </authorList>
    </citation>
    <scope>NUCLEOTIDE SEQUENCE [LARGE SCALE GENOMIC DNA]</scope>
    <source>
        <strain evidence="7 8">SO2202</strain>
    </source>
</reference>
<dbReference type="GO" id="GO:0016740">
    <property type="term" value="F:transferase activity"/>
    <property type="evidence" value="ECO:0007669"/>
    <property type="project" value="UniProtKB-KW"/>
</dbReference>
<dbReference type="GO" id="GO:0019172">
    <property type="term" value="F:glyoxalase III activity"/>
    <property type="evidence" value="ECO:0007669"/>
    <property type="project" value="UniProtKB-EC"/>
</dbReference>
<dbReference type="Gene3D" id="3.40.50.880">
    <property type="match status" value="1"/>
</dbReference>
<evidence type="ECO:0000256" key="4">
    <source>
        <dbReference type="ARBA" id="ARBA00038493"/>
    </source>
</evidence>
<dbReference type="EC" id="4.2.1.130" evidence="1"/>
<feature type="domain" description="DJ-1/PfpI" evidence="6">
    <location>
        <begin position="91"/>
        <end position="217"/>
    </location>
</feature>
<dbReference type="GO" id="GO:0019243">
    <property type="term" value="P:methylglyoxal catabolic process to D-lactate via S-lactoyl-glutathione"/>
    <property type="evidence" value="ECO:0007669"/>
    <property type="project" value="TreeGrafter"/>
</dbReference>
<organism evidence="7 8">
    <name type="scientific">Sphaerulina musiva (strain SO2202)</name>
    <name type="common">Poplar stem canker fungus</name>
    <name type="synonym">Septoria musiva</name>
    <dbReference type="NCBI Taxonomy" id="692275"/>
    <lineage>
        <taxon>Eukaryota</taxon>
        <taxon>Fungi</taxon>
        <taxon>Dikarya</taxon>
        <taxon>Ascomycota</taxon>
        <taxon>Pezizomycotina</taxon>
        <taxon>Dothideomycetes</taxon>
        <taxon>Dothideomycetidae</taxon>
        <taxon>Mycosphaerellales</taxon>
        <taxon>Mycosphaerellaceae</taxon>
        <taxon>Sphaerulina</taxon>
    </lineage>
</organism>
<comment type="similarity">
    <text evidence="4">Belongs to the peptidase C56 family. HSP31-like subfamily.</text>
</comment>
<dbReference type="eggNOG" id="ENOG502RZ3Y">
    <property type="taxonomic scope" value="Eukaryota"/>
</dbReference>
<dbReference type="CDD" id="cd03141">
    <property type="entry name" value="GATase1_Hsp31_like"/>
    <property type="match status" value="1"/>
</dbReference>
<gene>
    <name evidence="7" type="ORF">SEPMUDRAFT_152014</name>
</gene>
<protein>
    <recommendedName>
        <fullName evidence="1">D-lactate dehydratase</fullName>
        <ecNumber evidence="1">4.2.1.130</ecNumber>
    </recommendedName>
</protein>
<dbReference type="InterPro" id="IPR002818">
    <property type="entry name" value="DJ-1/PfpI"/>
</dbReference>
<evidence type="ECO:0000313" key="7">
    <source>
        <dbReference type="EMBL" id="EMF08321.1"/>
    </source>
</evidence>
<evidence type="ECO:0000259" key="6">
    <source>
        <dbReference type="Pfam" id="PF01965"/>
    </source>
</evidence>
<name>M3CXC8_SPHMS</name>
<dbReference type="Pfam" id="PF01965">
    <property type="entry name" value="DJ-1_PfpI"/>
    <property type="match status" value="1"/>
</dbReference>
<keyword evidence="8" id="KW-1185">Reference proteome</keyword>
<keyword evidence="7" id="KW-0315">Glutamine amidotransferase</keyword>
<keyword evidence="3" id="KW-0456">Lyase</keyword>
<dbReference type="OMA" id="DPHSLQM"/>
<comment type="catalytic activity">
    <reaction evidence="5">
        <text>methylglyoxal + H2O = (R)-lactate + H(+)</text>
        <dbReference type="Rhea" id="RHEA:27754"/>
        <dbReference type="ChEBI" id="CHEBI:15377"/>
        <dbReference type="ChEBI" id="CHEBI:15378"/>
        <dbReference type="ChEBI" id="CHEBI:16004"/>
        <dbReference type="ChEBI" id="CHEBI:17158"/>
        <dbReference type="EC" id="4.2.1.130"/>
    </reaction>
</comment>
<evidence type="ECO:0000256" key="3">
    <source>
        <dbReference type="ARBA" id="ARBA00023239"/>
    </source>
</evidence>
<evidence type="ECO:0000256" key="5">
    <source>
        <dbReference type="ARBA" id="ARBA00048082"/>
    </source>
</evidence>
<accession>M3CXC8</accession>
<dbReference type="STRING" id="692275.M3CXC8"/>
<keyword evidence="7" id="KW-0808">Transferase</keyword>